<dbReference type="RefSeq" id="XP_024504384.1">
    <property type="nucleotide sequence ID" value="XM_024650625.1"/>
</dbReference>
<accession>A0A090LAQ6</accession>
<proteinExistence type="predicted"/>
<feature type="chain" id="PRO_5015030608" evidence="1">
    <location>
        <begin position="19"/>
        <end position="134"/>
    </location>
</feature>
<dbReference type="AlphaFoldDB" id="A0A090LAQ6"/>
<reference evidence="2 3" key="1">
    <citation type="submission" date="2014-09" db="EMBL/GenBank/DDBJ databases">
        <authorList>
            <person name="Martin A.A."/>
        </authorList>
    </citation>
    <scope>NUCLEOTIDE SEQUENCE</scope>
    <source>
        <strain evidence="3">ED321</strain>
        <strain evidence="2">ED321 Heterogonic</strain>
    </source>
</reference>
<dbReference type="WormBase" id="SRAE_1000343600">
    <property type="protein sequence ID" value="SRP09300"/>
    <property type="gene ID" value="WBGene00260053"/>
</dbReference>
<gene>
    <name evidence="2 4 5" type="ORF">SRAE_1000343600</name>
</gene>
<dbReference type="Proteomes" id="UP000035682">
    <property type="component" value="Unplaced"/>
</dbReference>
<evidence type="ECO:0000313" key="2">
    <source>
        <dbReference type="EMBL" id="CEF65183.1"/>
    </source>
</evidence>
<dbReference type="GeneID" id="36377548"/>
<keyword evidence="3" id="KW-1185">Reference proteome</keyword>
<name>A0A090LAQ6_STRRB</name>
<evidence type="ECO:0000313" key="4">
    <source>
        <dbReference type="WBParaSite" id="SRAE_1000343600.1"/>
    </source>
</evidence>
<evidence type="ECO:0000313" key="3">
    <source>
        <dbReference type="Proteomes" id="UP000035682"/>
    </source>
</evidence>
<evidence type="ECO:0000313" key="5">
    <source>
        <dbReference type="WormBase" id="SRAE_1000343600"/>
    </source>
</evidence>
<dbReference type="CTD" id="36377548"/>
<evidence type="ECO:0000256" key="1">
    <source>
        <dbReference type="SAM" id="SignalP"/>
    </source>
</evidence>
<dbReference type="WBParaSite" id="SRAE_1000343600.1">
    <property type="protein sequence ID" value="SRAE_1000343600.1"/>
    <property type="gene ID" value="WBGene00260053"/>
</dbReference>
<sequence length="134" mass="15522">MIQTNILYLLIVTGFCYHLNNISPGGLFKGVIQCSRIPLNGIIVTIYERESLTFVSNRTIENGYFELDVDKQLKNFLNGYIEFYYHCPGYNKIIYLEVNQVALIKNSNSYLKDKIYYFGILDPAEIDKIKDTVD</sequence>
<keyword evidence="1" id="KW-0732">Signal</keyword>
<organism evidence="2">
    <name type="scientific">Strongyloides ratti</name>
    <name type="common">Parasitic roundworm</name>
    <dbReference type="NCBI Taxonomy" id="34506"/>
    <lineage>
        <taxon>Eukaryota</taxon>
        <taxon>Metazoa</taxon>
        <taxon>Ecdysozoa</taxon>
        <taxon>Nematoda</taxon>
        <taxon>Chromadorea</taxon>
        <taxon>Rhabditida</taxon>
        <taxon>Tylenchina</taxon>
        <taxon>Panagrolaimomorpha</taxon>
        <taxon>Strongyloidoidea</taxon>
        <taxon>Strongyloididae</taxon>
        <taxon>Strongyloides</taxon>
    </lineage>
</organism>
<dbReference type="EMBL" id="LN609528">
    <property type="protein sequence ID" value="CEF65183.1"/>
    <property type="molecule type" value="Genomic_DNA"/>
</dbReference>
<protein>
    <submittedName>
        <fullName evidence="4">Transthyretin-like family-containing protein</fullName>
    </submittedName>
</protein>
<reference evidence="4" key="2">
    <citation type="submission" date="2020-12" db="UniProtKB">
        <authorList>
            <consortium name="WormBaseParasite"/>
        </authorList>
    </citation>
    <scope>IDENTIFICATION</scope>
</reference>
<feature type="signal peptide" evidence="1">
    <location>
        <begin position="1"/>
        <end position="18"/>
    </location>
</feature>